<evidence type="ECO:0000313" key="11">
    <source>
        <dbReference type="EMBL" id="GIQ67344.1"/>
    </source>
</evidence>
<proteinExistence type="inferred from homology"/>
<keyword evidence="2" id="KW-1003">Cell membrane</keyword>
<gene>
    <name evidence="11" type="primary">yvaQ_1</name>
    <name evidence="11" type="ORF">XYCOK13_01680</name>
</gene>
<feature type="transmembrane region" description="Helical" evidence="8">
    <location>
        <begin position="21"/>
        <end position="41"/>
    </location>
</feature>
<comment type="similarity">
    <text evidence="5">Belongs to the methyl-accepting chemotaxis (MCP) protein family.</text>
</comment>
<evidence type="ECO:0000259" key="9">
    <source>
        <dbReference type="PROSITE" id="PS50111"/>
    </source>
</evidence>
<dbReference type="RefSeq" id="WP_213409951.1">
    <property type="nucleotide sequence ID" value="NZ_BOVK01000003.1"/>
</dbReference>
<protein>
    <submittedName>
        <fullName evidence="11">Putative sensory transducer protein YvaQ</fullName>
    </submittedName>
</protein>
<evidence type="ECO:0000256" key="7">
    <source>
        <dbReference type="SAM" id="MobiDB-lite"/>
    </source>
</evidence>
<sequence length="573" mass="62158">MGGWLSKFRFKNMSLSQKYGIPLAITIVLFVASTVMVAILLNNVGREINEVERTGERALKMSEMGSLFRAKDIRIADFIQTWSAVPISEFQERSARFNQLEQEIRAGLDESAEFLEIFERVIESDSKYNELFLEKLVPALNAGNMIEVELLRGETASLRAETVSILGELIEIVSAEQIAAVEDANAQAAFSLYMLIGAVIVSLILSLFITYFVSRLISRNIKEVIEIGGEIANGNLAVKNISYESRDEIGQLAKTINYMSSSLREMVRGISSISQTVSSQSEELTQMAREVKAGSEQIATTMQELASGTEIQARSATEIAELVETLNEQVAVANQDGDALNDASANVLAQSTNGTVQMEQTAKQMTAINGIVQDALGKMRNLEQSAGNISNLVQVIQEIASQTNLLALNASIEAARAGEHGRGFAVVASEVKKLSEQVERSVNEVTGIIAGIQKDTQVMVESLQGGYQEVEEGTQSMNATKETFDSITEAVNQMVERIGSVSMGLKAISRHGEKIGTTSQEIASVSEEGAAGVEQTSASAQQQNSSMEEITSNAEHLAVLAEELNQMVSKFKL</sequence>
<evidence type="ECO:0000256" key="6">
    <source>
        <dbReference type="PROSITE-ProRule" id="PRU00284"/>
    </source>
</evidence>
<dbReference type="PROSITE" id="PS50885">
    <property type="entry name" value="HAMP"/>
    <property type="match status" value="1"/>
</dbReference>
<evidence type="ECO:0000256" key="2">
    <source>
        <dbReference type="ARBA" id="ARBA00022475"/>
    </source>
</evidence>
<keyword evidence="4 6" id="KW-0807">Transducer</keyword>
<dbReference type="CDD" id="cd06225">
    <property type="entry name" value="HAMP"/>
    <property type="match status" value="1"/>
</dbReference>
<evidence type="ECO:0000256" key="8">
    <source>
        <dbReference type="SAM" id="Phobius"/>
    </source>
</evidence>
<evidence type="ECO:0000256" key="3">
    <source>
        <dbReference type="ARBA" id="ARBA00023136"/>
    </source>
</evidence>
<evidence type="ECO:0000256" key="5">
    <source>
        <dbReference type="ARBA" id="ARBA00029447"/>
    </source>
</evidence>
<dbReference type="EMBL" id="BOVK01000003">
    <property type="protein sequence ID" value="GIQ67344.1"/>
    <property type="molecule type" value="Genomic_DNA"/>
</dbReference>
<accession>A0A8J4H1M5</accession>
<dbReference type="Gene3D" id="6.10.340.10">
    <property type="match status" value="1"/>
</dbReference>
<evidence type="ECO:0000313" key="12">
    <source>
        <dbReference type="Proteomes" id="UP000677918"/>
    </source>
</evidence>
<keyword evidence="3 8" id="KW-0472">Membrane</keyword>
<dbReference type="InterPro" id="IPR003660">
    <property type="entry name" value="HAMP_dom"/>
</dbReference>
<dbReference type="Proteomes" id="UP000677918">
    <property type="component" value="Unassembled WGS sequence"/>
</dbReference>
<dbReference type="Gene3D" id="1.10.287.950">
    <property type="entry name" value="Methyl-accepting chemotaxis protein"/>
    <property type="match status" value="1"/>
</dbReference>
<dbReference type="PANTHER" id="PTHR32089">
    <property type="entry name" value="METHYL-ACCEPTING CHEMOTAXIS PROTEIN MCPB"/>
    <property type="match status" value="1"/>
</dbReference>
<dbReference type="GO" id="GO:0007165">
    <property type="term" value="P:signal transduction"/>
    <property type="evidence" value="ECO:0007669"/>
    <property type="project" value="UniProtKB-KW"/>
</dbReference>
<dbReference type="SMART" id="SM00304">
    <property type="entry name" value="HAMP"/>
    <property type="match status" value="1"/>
</dbReference>
<name>A0A8J4H1M5_9BACL</name>
<reference evidence="11" key="1">
    <citation type="submission" date="2021-04" db="EMBL/GenBank/DDBJ databases">
        <title>Draft genome sequence of Xylanibacillus composti strain K13.</title>
        <authorList>
            <person name="Uke A."/>
            <person name="Chhe C."/>
            <person name="Baramee S."/>
            <person name="Kosugi A."/>
        </authorList>
    </citation>
    <scope>NUCLEOTIDE SEQUENCE</scope>
    <source>
        <strain evidence="11">K13</strain>
    </source>
</reference>
<organism evidence="11 12">
    <name type="scientific">Xylanibacillus composti</name>
    <dbReference type="NCBI Taxonomy" id="1572762"/>
    <lineage>
        <taxon>Bacteria</taxon>
        <taxon>Bacillati</taxon>
        <taxon>Bacillota</taxon>
        <taxon>Bacilli</taxon>
        <taxon>Bacillales</taxon>
        <taxon>Paenibacillaceae</taxon>
        <taxon>Xylanibacillus</taxon>
    </lineage>
</organism>
<feature type="transmembrane region" description="Helical" evidence="8">
    <location>
        <begin position="190"/>
        <end position="213"/>
    </location>
</feature>
<dbReference type="AlphaFoldDB" id="A0A8J4H1M5"/>
<feature type="region of interest" description="Disordered" evidence="7">
    <location>
        <begin position="518"/>
        <end position="550"/>
    </location>
</feature>
<feature type="compositionally biased region" description="Low complexity" evidence="7">
    <location>
        <begin position="535"/>
        <end position="546"/>
    </location>
</feature>
<dbReference type="Pfam" id="PF00015">
    <property type="entry name" value="MCPsignal"/>
    <property type="match status" value="1"/>
</dbReference>
<evidence type="ECO:0000259" key="10">
    <source>
        <dbReference type="PROSITE" id="PS50885"/>
    </source>
</evidence>
<keyword evidence="12" id="KW-1185">Reference proteome</keyword>
<dbReference type="InterPro" id="IPR004089">
    <property type="entry name" value="MCPsignal_dom"/>
</dbReference>
<dbReference type="SMART" id="SM00283">
    <property type="entry name" value="MA"/>
    <property type="match status" value="1"/>
</dbReference>
<comment type="subcellular location">
    <subcellularLocation>
        <location evidence="1">Cell membrane</location>
    </subcellularLocation>
</comment>
<dbReference type="Pfam" id="PF00672">
    <property type="entry name" value="HAMP"/>
    <property type="match status" value="1"/>
</dbReference>
<keyword evidence="8" id="KW-1133">Transmembrane helix</keyword>
<evidence type="ECO:0000256" key="1">
    <source>
        <dbReference type="ARBA" id="ARBA00004236"/>
    </source>
</evidence>
<dbReference type="PROSITE" id="PS50111">
    <property type="entry name" value="CHEMOTAXIS_TRANSDUC_2"/>
    <property type="match status" value="1"/>
</dbReference>
<feature type="domain" description="Methyl-accepting transducer" evidence="9">
    <location>
        <begin position="287"/>
        <end position="537"/>
    </location>
</feature>
<feature type="domain" description="HAMP" evidence="10">
    <location>
        <begin position="215"/>
        <end position="268"/>
    </location>
</feature>
<dbReference type="GO" id="GO:0005886">
    <property type="term" value="C:plasma membrane"/>
    <property type="evidence" value="ECO:0007669"/>
    <property type="project" value="UniProtKB-SubCell"/>
</dbReference>
<comment type="caution">
    <text evidence="11">The sequence shown here is derived from an EMBL/GenBank/DDBJ whole genome shotgun (WGS) entry which is preliminary data.</text>
</comment>
<dbReference type="PANTHER" id="PTHR32089:SF112">
    <property type="entry name" value="LYSOZYME-LIKE PROTEIN-RELATED"/>
    <property type="match status" value="1"/>
</dbReference>
<dbReference type="SUPFAM" id="SSF58104">
    <property type="entry name" value="Methyl-accepting chemotaxis protein (MCP) signaling domain"/>
    <property type="match status" value="1"/>
</dbReference>
<keyword evidence="8" id="KW-0812">Transmembrane</keyword>
<evidence type="ECO:0000256" key="4">
    <source>
        <dbReference type="ARBA" id="ARBA00023224"/>
    </source>
</evidence>